<dbReference type="InterPro" id="IPR036974">
    <property type="entry name" value="PUA_sf"/>
</dbReference>
<proteinExistence type="inferred from homology"/>
<dbReference type="InterPro" id="IPR002478">
    <property type="entry name" value="PUA"/>
</dbReference>
<evidence type="ECO:0000256" key="2">
    <source>
        <dbReference type="ARBA" id="ARBA00022490"/>
    </source>
</evidence>
<dbReference type="AlphaFoldDB" id="A0A0G0JV87"/>
<dbReference type="Proteomes" id="UP000034333">
    <property type="component" value="Unassembled WGS sequence"/>
</dbReference>
<dbReference type="SUPFAM" id="SSF53335">
    <property type="entry name" value="S-adenosyl-L-methionine-dependent methyltransferases"/>
    <property type="match status" value="1"/>
</dbReference>
<dbReference type="SMART" id="SM00359">
    <property type="entry name" value="PUA"/>
    <property type="match status" value="1"/>
</dbReference>
<dbReference type="SUPFAM" id="SSF88697">
    <property type="entry name" value="PUA domain-like"/>
    <property type="match status" value="1"/>
</dbReference>
<evidence type="ECO:0000256" key="5">
    <source>
        <dbReference type="ARBA" id="ARBA00022679"/>
    </source>
</evidence>
<evidence type="ECO:0000256" key="6">
    <source>
        <dbReference type="ARBA" id="ARBA00022691"/>
    </source>
</evidence>
<keyword evidence="6" id="KW-0949">S-adenosyl-L-methionine</keyword>
<evidence type="ECO:0000256" key="4">
    <source>
        <dbReference type="ARBA" id="ARBA00022603"/>
    </source>
</evidence>
<evidence type="ECO:0000259" key="9">
    <source>
        <dbReference type="SMART" id="SM00359"/>
    </source>
</evidence>
<dbReference type="Pfam" id="PF10672">
    <property type="entry name" value="Methyltrans_SAM"/>
    <property type="match status" value="1"/>
</dbReference>
<dbReference type="Gene3D" id="3.30.750.80">
    <property type="entry name" value="RNA methyltransferase domain (HRMD) like"/>
    <property type="match status" value="1"/>
</dbReference>
<evidence type="ECO:0000313" key="11">
    <source>
        <dbReference type="Proteomes" id="UP000034333"/>
    </source>
</evidence>
<evidence type="ECO:0000256" key="8">
    <source>
        <dbReference type="ARBA" id="ARBA00038091"/>
    </source>
</evidence>
<dbReference type="PANTHER" id="PTHR42873">
    <property type="entry name" value="RIBOSOMAL RNA LARGE SUBUNIT METHYLTRANSFERASE"/>
    <property type="match status" value="1"/>
</dbReference>
<dbReference type="GO" id="GO:0003723">
    <property type="term" value="F:RNA binding"/>
    <property type="evidence" value="ECO:0007669"/>
    <property type="project" value="UniProtKB-KW"/>
</dbReference>
<dbReference type="GO" id="GO:0032259">
    <property type="term" value="P:methylation"/>
    <property type="evidence" value="ECO:0007669"/>
    <property type="project" value="UniProtKB-KW"/>
</dbReference>
<keyword evidence="5" id="KW-0808">Transferase</keyword>
<dbReference type="CDD" id="cd11572">
    <property type="entry name" value="RlmI_M_like"/>
    <property type="match status" value="1"/>
</dbReference>
<comment type="similarity">
    <text evidence="8">Belongs to the methyltransferase superfamily. RlmI family.</text>
</comment>
<comment type="subcellular location">
    <subcellularLocation>
        <location evidence="1">Cytoplasm</location>
    </subcellularLocation>
</comment>
<dbReference type="STRING" id="1619036.US58_C0012G0033"/>
<dbReference type="InterPro" id="IPR029063">
    <property type="entry name" value="SAM-dependent_MTases_sf"/>
</dbReference>
<dbReference type="Gene3D" id="2.30.130.10">
    <property type="entry name" value="PUA domain"/>
    <property type="match status" value="1"/>
</dbReference>
<evidence type="ECO:0000256" key="3">
    <source>
        <dbReference type="ARBA" id="ARBA00022552"/>
    </source>
</evidence>
<sequence length="404" mass="45453">MIKLTVLNKRVGPIRGRHPWVFSGALKSIPEGLESGMPVHLVDEQGKFLAQGYFNSYSQIAVRLWSWEESEEVNPSFFENRIKAAWELRHSLVENKKTNAFRVINSENDLLPGLVVDKYANYLSVQFHTVGLEFWREQIVDALVGIVKPKGIFERTDNKKNIREKSTNNLEDDAARLLYGKMPEKIEILENGYKFLVDIKGGQKTGFFLDQRDKRSALEKYVKGKSVLNCYSYTGGFSVYALGAGAKRVVSVDVSEKALELAEENIKLNKSEENKAEFIGADVKAYLTGLSENDPELGKNDFSVIILDPPAFVKDRHKIREGLQGYRNINELALRLLPPNGILVTASCSAHVSLADFRYMLSEAAGRAGRTVQILETYTHGIDHPELVAFTEGEYLKCLFALVK</sequence>
<dbReference type="InterPro" id="IPR019614">
    <property type="entry name" value="SAM-dep_methyl-trfase"/>
</dbReference>
<accession>A0A0G0JV87</accession>
<dbReference type="GO" id="GO:0006364">
    <property type="term" value="P:rRNA processing"/>
    <property type="evidence" value="ECO:0007669"/>
    <property type="project" value="UniProtKB-KW"/>
</dbReference>
<dbReference type="CDD" id="cd21153">
    <property type="entry name" value="PUA_RlmI"/>
    <property type="match status" value="1"/>
</dbReference>
<protein>
    <recommendedName>
        <fullName evidence="9">PUA domain-containing protein</fullName>
    </recommendedName>
</protein>
<evidence type="ECO:0000256" key="7">
    <source>
        <dbReference type="ARBA" id="ARBA00022884"/>
    </source>
</evidence>
<dbReference type="PANTHER" id="PTHR42873:SF1">
    <property type="entry name" value="S-ADENOSYLMETHIONINE-DEPENDENT METHYLTRANSFERASE DOMAIN-CONTAINING PROTEIN"/>
    <property type="match status" value="1"/>
</dbReference>
<dbReference type="InterPro" id="IPR015947">
    <property type="entry name" value="PUA-like_sf"/>
</dbReference>
<dbReference type="EMBL" id="LBTN01000012">
    <property type="protein sequence ID" value="KKQ40824.1"/>
    <property type="molecule type" value="Genomic_DNA"/>
</dbReference>
<dbReference type="GO" id="GO:0008168">
    <property type="term" value="F:methyltransferase activity"/>
    <property type="evidence" value="ECO:0007669"/>
    <property type="project" value="UniProtKB-KW"/>
</dbReference>
<dbReference type="PATRIC" id="fig|1619036.3.peg.358"/>
<feature type="domain" description="PUA" evidence="9">
    <location>
        <begin position="2"/>
        <end position="87"/>
    </location>
</feature>
<dbReference type="GO" id="GO:0005737">
    <property type="term" value="C:cytoplasm"/>
    <property type="evidence" value="ECO:0007669"/>
    <property type="project" value="UniProtKB-SubCell"/>
</dbReference>
<evidence type="ECO:0000256" key="1">
    <source>
        <dbReference type="ARBA" id="ARBA00004496"/>
    </source>
</evidence>
<dbReference type="Pfam" id="PF17785">
    <property type="entry name" value="PUA_3"/>
    <property type="match status" value="1"/>
</dbReference>
<keyword evidence="3" id="KW-0698">rRNA processing</keyword>
<dbReference type="Gene3D" id="3.40.50.150">
    <property type="entry name" value="Vaccinia Virus protein VP39"/>
    <property type="match status" value="1"/>
</dbReference>
<dbReference type="PROSITE" id="PS50890">
    <property type="entry name" value="PUA"/>
    <property type="match status" value="1"/>
</dbReference>
<name>A0A0G0JV87_9BACT</name>
<evidence type="ECO:0000313" key="10">
    <source>
        <dbReference type="EMBL" id="KKQ40824.1"/>
    </source>
</evidence>
<reference evidence="10 11" key="1">
    <citation type="journal article" date="2015" name="Nature">
        <title>rRNA introns, odd ribosomes, and small enigmatic genomes across a large radiation of phyla.</title>
        <authorList>
            <person name="Brown C.T."/>
            <person name="Hug L.A."/>
            <person name="Thomas B.C."/>
            <person name="Sharon I."/>
            <person name="Castelle C.J."/>
            <person name="Singh A."/>
            <person name="Wilkins M.J."/>
            <person name="Williams K.H."/>
            <person name="Banfield J.F."/>
        </authorList>
    </citation>
    <scope>NUCLEOTIDE SEQUENCE [LARGE SCALE GENOMIC DNA]</scope>
</reference>
<organism evidence="10 11">
    <name type="scientific">Candidatus Magasanikbacteria bacterium GW2011_GWA2_37_8</name>
    <dbReference type="NCBI Taxonomy" id="1619036"/>
    <lineage>
        <taxon>Bacteria</taxon>
        <taxon>Candidatus Magasanikiibacteriota</taxon>
    </lineage>
</organism>
<keyword evidence="4" id="KW-0489">Methyltransferase</keyword>
<gene>
    <name evidence="10" type="ORF">US58_C0012G0033</name>
</gene>
<comment type="caution">
    <text evidence="10">The sequence shown here is derived from an EMBL/GenBank/DDBJ whole genome shotgun (WGS) entry which is preliminary data.</text>
</comment>
<dbReference type="InterPro" id="IPR041532">
    <property type="entry name" value="RlmI-like_PUA"/>
</dbReference>
<keyword evidence="2" id="KW-0963">Cytoplasm</keyword>
<keyword evidence="7" id="KW-0694">RNA-binding</keyword>
<dbReference type="CDD" id="cd02440">
    <property type="entry name" value="AdoMet_MTases"/>
    <property type="match status" value="1"/>
</dbReference>